<evidence type="ECO:0008006" key="6">
    <source>
        <dbReference type="Google" id="ProtNLM"/>
    </source>
</evidence>
<evidence type="ECO:0000256" key="1">
    <source>
        <dbReference type="ARBA" id="ARBA00022737"/>
    </source>
</evidence>
<dbReference type="Proteomes" id="UP001232148">
    <property type="component" value="Unassembled WGS sequence"/>
</dbReference>
<reference evidence="4" key="1">
    <citation type="submission" date="2021-06" db="EMBL/GenBank/DDBJ databases">
        <title>Comparative genomics, transcriptomics and evolutionary studies reveal genomic signatures of adaptation to plant cell wall in hemibiotrophic fungi.</title>
        <authorList>
            <consortium name="DOE Joint Genome Institute"/>
            <person name="Baroncelli R."/>
            <person name="Diaz J.F."/>
            <person name="Benocci T."/>
            <person name="Peng M."/>
            <person name="Battaglia E."/>
            <person name="Haridas S."/>
            <person name="Andreopoulos W."/>
            <person name="Labutti K."/>
            <person name="Pangilinan J."/>
            <person name="Floch G.L."/>
            <person name="Makela M.R."/>
            <person name="Henrissat B."/>
            <person name="Grigoriev I.V."/>
            <person name="Crouch J.A."/>
            <person name="De Vries R.P."/>
            <person name="Sukno S.A."/>
            <person name="Thon M.R."/>
        </authorList>
    </citation>
    <scope>NUCLEOTIDE SEQUENCE</scope>
    <source>
        <strain evidence="4">MAFF235873</strain>
    </source>
</reference>
<evidence type="ECO:0000259" key="3">
    <source>
        <dbReference type="Pfam" id="PF24883"/>
    </source>
</evidence>
<keyword evidence="5" id="KW-1185">Reference proteome</keyword>
<organism evidence="4 5">
    <name type="scientific">Colletotrichum zoysiae</name>
    <dbReference type="NCBI Taxonomy" id="1216348"/>
    <lineage>
        <taxon>Eukaryota</taxon>
        <taxon>Fungi</taxon>
        <taxon>Dikarya</taxon>
        <taxon>Ascomycota</taxon>
        <taxon>Pezizomycotina</taxon>
        <taxon>Sordariomycetes</taxon>
        <taxon>Hypocreomycetidae</taxon>
        <taxon>Glomerellales</taxon>
        <taxon>Glomerellaceae</taxon>
        <taxon>Colletotrichum</taxon>
        <taxon>Colletotrichum graminicola species complex</taxon>
    </lineage>
</organism>
<evidence type="ECO:0000313" key="5">
    <source>
        <dbReference type="Proteomes" id="UP001232148"/>
    </source>
</evidence>
<dbReference type="PANTHER" id="PTHR10039">
    <property type="entry name" value="AMELOGENIN"/>
    <property type="match status" value="1"/>
</dbReference>
<dbReference type="EMBL" id="MU842876">
    <property type="protein sequence ID" value="KAK2028567.1"/>
    <property type="molecule type" value="Genomic_DNA"/>
</dbReference>
<comment type="caution">
    <text evidence="4">The sequence shown here is derived from an EMBL/GenBank/DDBJ whole genome shotgun (WGS) entry which is preliminary data.</text>
</comment>
<dbReference type="AlphaFoldDB" id="A0AAD9HIB6"/>
<gene>
    <name evidence="4" type="ORF">LX32DRAFT_394337</name>
</gene>
<evidence type="ECO:0000313" key="4">
    <source>
        <dbReference type="EMBL" id="KAK2028567.1"/>
    </source>
</evidence>
<dbReference type="Pfam" id="PF24809">
    <property type="entry name" value="DUF7708"/>
    <property type="match status" value="1"/>
</dbReference>
<dbReference type="Pfam" id="PF24883">
    <property type="entry name" value="NPHP3_N"/>
    <property type="match status" value="1"/>
</dbReference>
<accession>A0AAD9HIB6</accession>
<sequence length="978" mass="110388">MRRLMPLLDGMEHYAKVMDILCNGTPFLSWVWAPITLILRVASEYIEAFEKIMEGYSRIAASLTRFDVLSRAFANDHNLQQSLAAFYDDILQFHQHAYKFVRRNEWKLLFLTSWGRFQRRFDNVLDDLDRHGDLIDKQANALNIFEAQKIHREIRDWKEKSIESLSIQEKEQSGKQYQAIVAWLKYDDSDQLAIFDSISTEVNNFPGTCSWFIQHPKVQSWLQRRADAPLLWLQGIPGSGKSSICAQVVNFMMAGKMPVIHYFCSYSYASSIMYEQILKSLLLQLACRSSDVIAHIYSEYVLGKNSPKIPVLEQLLRKLLQVISHEPGRTEYMWIVLDGLSECQPGKQTRIASLVRHITSRLSSSGSTVCKALISCQGSTSLSNYLKKEHTIFLADEKIRLENAIWQYASHRLVSLTHRFAQLGLSRKEIEDIELGVAQKSDGMFLYARLVLDYLAANIFFSAEEMTTSLSQLPEKLTDFYQTILAQILAPLNPQSKDRVKCLFGWVAFQKRPLKRLELFSAVIFSPGNQGANNIAPDHILEVCGPLLDVKQDTTVTFIHSSVKLFLESSSMSMVINEDTTLTEQSSATLACLLSGCDVFGSTYNEHERQERVLKGMHGFHVYATEYWTDYLLSRVATADDSDEKSHLINLACNLAEKLDGIGEYPQSAECERQPEELDKRLGCLANYPVLFKHVSSFLRARSLRTLESLIFTSKDDGNSCTTPNASGADAVSSILAAYQQTLRHLLAQHDFPGISAESLKLFKAQLGHTAFTCRLKTCPGATNGFASEKQLTEHESSHLRQFPCTFTKCQYPPFVSDKALRIHVKTHRNAIPPRQRVHKSKVEISDKQSMSSTMPEFYPVFHTLIASSSSVGQRIFKPPSPSASMGYTEQNQTIEPQKMSPHTTRHRVLATGMDSSFDLPPSLGFFQNMDNTVAGMTSEGVNDDGLGLLEYMAMDPEGIFGQSPYFPKLGGEKSAHR</sequence>
<feature type="domain" description="DUF7708" evidence="2">
    <location>
        <begin position="10"/>
        <end position="143"/>
    </location>
</feature>
<dbReference type="SUPFAM" id="SSF52540">
    <property type="entry name" value="P-loop containing nucleoside triphosphate hydrolases"/>
    <property type="match status" value="2"/>
</dbReference>
<dbReference type="InterPro" id="IPR027417">
    <property type="entry name" value="P-loop_NTPase"/>
</dbReference>
<dbReference type="PANTHER" id="PTHR10039:SF14">
    <property type="entry name" value="NACHT DOMAIN-CONTAINING PROTEIN"/>
    <property type="match status" value="1"/>
</dbReference>
<dbReference type="InterPro" id="IPR056125">
    <property type="entry name" value="DUF7708"/>
</dbReference>
<feature type="domain" description="Nephrocystin 3-like N-terminal" evidence="3">
    <location>
        <begin position="207"/>
        <end position="375"/>
    </location>
</feature>
<evidence type="ECO:0000259" key="2">
    <source>
        <dbReference type="Pfam" id="PF24809"/>
    </source>
</evidence>
<dbReference type="Gene3D" id="3.40.50.300">
    <property type="entry name" value="P-loop containing nucleotide triphosphate hydrolases"/>
    <property type="match status" value="1"/>
</dbReference>
<proteinExistence type="predicted"/>
<protein>
    <recommendedName>
        <fullName evidence="6">NACHT domain-containing protein</fullName>
    </recommendedName>
</protein>
<keyword evidence="1" id="KW-0677">Repeat</keyword>
<dbReference type="InterPro" id="IPR056884">
    <property type="entry name" value="NPHP3-like_N"/>
</dbReference>
<name>A0AAD9HIB6_9PEZI</name>